<dbReference type="Gene3D" id="3.10.10.10">
    <property type="entry name" value="HIV Type 1 Reverse Transcriptase, subunit A, domain 1"/>
    <property type="match status" value="1"/>
</dbReference>
<evidence type="ECO:0000256" key="7">
    <source>
        <dbReference type="ARBA" id="ARBA00023125"/>
    </source>
</evidence>
<keyword evidence="6" id="KW-0695">RNA-directed DNA polymerase</keyword>
<evidence type="ECO:0000256" key="8">
    <source>
        <dbReference type="ARBA" id="ARBA00023172"/>
    </source>
</evidence>
<dbReference type="InterPro" id="IPR011010">
    <property type="entry name" value="DNA_brk_join_enz"/>
</dbReference>
<dbReference type="GO" id="GO:0004519">
    <property type="term" value="F:endonuclease activity"/>
    <property type="evidence" value="ECO:0007669"/>
    <property type="project" value="UniProtKB-KW"/>
</dbReference>
<evidence type="ECO:0000256" key="4">
    <source>
        <dbReference type="ARBA" id="ARBA00022759"/>
    </source>
</evidence>
<keyword evidence="7" id="KW-0238">DNA-binding</keyword>
<dbReference type="AlphaFoldDB" id="A0A8W8J022"/>
<dbReference type="Pfam" id="PF00078">
    <property type="entry name" value="RVT_1"/>
    <property type="match status" value="1"/>
</dbReference>
<proteinExistence type="predicted"/>
<evidence type="ECO:0000256" key="1">
    <source>
        <dbReference type="ARBA" id="ARBA00022679"/>
    </source>
</evidence>
<dbReference type="GO" id="GO:0015074">
    <property type="term" value="P:DNA integration"/>
    <property type="evidence" value="ECO:0007669"/>
    <property type="project" value="InterPro"/>
</dbReference>
<dbReference type="SUPFAM" id="SSF56349">
    <property type="entry name" value="DNA breaking-rejoining enzymes"/>
    <property type="match status" value="1"/>
</dbReference>
<dbReference type="InterPro" id="IPR041373">
    <property type="entry name" value="RT_RNaseH"/>
</dbReference>
<keyword evidence="4" id="KW-0255">Endonuclease</keyword>
<keyword evidence="8" id="KW-0233">DNA recombination</keyword>
<keyword evidence="11" id="KW-1185">Reference proteome</keyword>
<dbReference type="InterPro" id="IPR010998">
    <property type="entry name" value="Integrase_recombinase_N"/>
</dbReference>
<protein>
    <recommendedName>
        <fullName evidence="9">Reverse transcriptase domain-containing protein</fullName>
    </recommendedName>
</protein>
<dbReference type="PROSITE" id="PS50878">
    <property type="entry name" value="RT_POL"/>
    <property type="match status" value="1"/>
</dbReference>
<keyword evidence="1" id="KW-0808">Transferase</keyword>
<dbReference type="InterPro" id="IPR043128">
    <property type="entry name" value="Rev_trsase/Diguanyl_cyclase"/>
</dbReference>
<dbReference type="InterPro" id="IPR052055">
    <property type="entry name" value="Hepadnavirus_pol/RT"/>
</dbReference>
<sequence length="943" mass="107088">MGNGVKLNVGEKKLSLGNVTIEQWGYASLQILFEMINDGTCTLKQSLDYVLYTQSVFRLAANYMWPSVLLYDREYRENQLKYSYTWNTPCTQLREFNLIPKRDNTTTQFISHMGKAKNSNRPKKRIGNSPSYNLQVSAWEKLIPYNDFDKPFILQGVKEGFHIVDKDLDTDTYVECSNYKSSVVFCNQVESQIDYEILHGNYVVCDRPMNIVSALGAIPKSPNKVRLIHDASRPIGKSLNDYTSDNSCSYMNLSHACKLITKNCFLAKVDLQSAYRSVNIHPSNYRFTGLKWQFTNDSSVTYLYDAKLPFGAAKSPSIFQRLSSCVCRIVKLHYGITAIVYIDDFLVIEKTFEKCMFALQVLVKTLRQLGFCINWNKVEGPCQQLTFLGVRIDTCALTLSLPQDKLEALHELLMTFQSKKRASKRQLESLIGKLNWACQVIQGGRTFLRRVINAKNTLHRQSDKVLLDCFRKDLEWWTAFLPVFNGTVRRFLETRPVRSLMTDACNSGGGGYFHGDYFYVNWALDLPEVADKHINTKETLAIILALQRWAPLLSNKKVIVYTDNTTARANINKGASKNTFIMDWLRSLFWTQASYNFSVYAAYVKGKLKTLADVISHGAGLLQALHTAASRLKSQGWAVSTKKTYQAQLTCYLDFCAKVNLPGVPASPEQIILYIAYMVDVKSFKYSTIKNYLNIVKHLHCANDFDDPIHGVWLIQQTLKGAKRELGDAQEAAATPIQPCHLLLIRSALCLDLKEDLSLWAACLIAFFGLLRPGNFLSQGPICVPDRDLCIQNISPHAKGLLLSLNWTKTLQFREHQLQVTLPDLHGHPLCPASALRSLFRLLFANPLTSDTSPLLQRTDGKPLSYSWFLSRLRKILPGKGITRHSFRRGGATWAFQQGLQGELIQELGFWKSNAYLRYLESNLDQKFANLYQFGRGLPSAFS</sequence>
<dbReference type="GO" id="GO:0003677">
    <property type="term" value="F:DNA binding"/>
    <property type="evidence" value="ECO:0007669"/>
    <property type="project" value="UniProtKB-KW"/>
</dbReference>
<evidence type="ECO:0000313" key="10">
    <source>
        <dbReference type="EnsemblMetazoa" id="G16634.1:cds"/>
    </source>
</evidence>
<accession>A0A8W8J022</accession>
<dbReference type="GO" id="GO:0003964">
    <property type="term" value="F:RNA-directed DNA polymerase activity"/>
    <property type="evidence" value="ECO:0007669"/>
    <property type="project" value="UniProtKB-KW"/>
</dbReference>
<dbReference type="GO" id="GO:0006310">
    <property type="term" value="P:DNA recombination"/>
    <property type="evidence" value="ECO:0007669"/>
    <property type="project" value="UniProtKB-KW"/>
</dbReference>
<dbReference type="InterPro" id="IPR043502">
    <property type="entry name" value="DNA/RNA_pol_sf"/>
</dbReference>
<evidence type="ECO:0000256" key="2">
    <source>
        <dbReference type="ARBA" id="ARBA00022695"/>
    </source>
</evidence>
<dbReference type="PANTHER" id="PTHR33050:SF8">
    <property type="entry name" value="REVERSE TRANSCRIPTASE DOMAIN-CONTAINING PROTEIN"/>
    <property type="match status" value="1"/>
</dbReference>
<dbReference type="Proteomes" id="UP000005408">
    <property type="component" value="Unassembled WGS sequence"/>
</dbReference>
<dbReference type="SUPFAM" id="SSF47823">
    <property type="entry name" value="lambda integrase-like, N-terminal domain"/>
    <property type="match status" value="1"/>
</dbReference>
<name>A0A8W8J022_MAGGI</name>
<dbReference type="Gene3D" id="3.30.70.270">
    <property type="match status" value="1"/>
</dbReference>
<dbReference type="CDD" id="cd09275">
    <property type="entry name" value="RNase_HI_RT_DIRS1"/>
    <property type="match status" value="1"/>
</dbReference>
<reference evidence="10" key="1">
    <citation type="submission" date="2022-08" db="UniProtKB">
        <authorList>
            <consortium name="EnsemblMetazoa"/>
        </authorList>
    </citation>
    <scope>IDENTIFICATION</scope>
    <source>
        <strain evidence="10">05x7-T-G4-1.051#20</strain>
    </source>
</reference>
<dbReference type="Pfam" id="PF17917">
    <property type="entry name" value="RT_RNaseH"/>
    <property type="match status" value="1"/>
</dbReference>
<evidence type="ECO:0000256" key="6">
    <source>
        <dbReference type="ARBA" id="ARBA00022918"/>
    </source>
</evidence>
<dbReference type="Gene3D" id="1.10.150.130">
    <property type="match status" value="1"/>
</dbReference>
<evidence type="ECO:0000256" key="3">
    <source>
        <dbReference type="ARBA" id="ARBA00022722"/>
    </source>
</evidence>
<feature type="domain" description="Reverse transcriptase" evidence="9">
    <location>
        <begin position="199"/>
        <end position="392"/>
    </location>
</feature>
<dbReference type="GO" id="GO:0016787">
    <property type="term" value="F:hydrolase activity"/>
    <property type="evidence" value="ECO:0007669"/>
    <property type="project" value="UniProtKB-KW"/>
</dbReference>
<evidence type="ECO:0000259" key="9">
    <source>
        <dbReference type="PROSITE" id="PS50878"/>
    </source>
</evidence>
<keyword evidence="3" id="KW-0540">Nuclease</keyword>
<dbReference type="InterPro" id="IPR013762">
    <property type="entry name" value="Integrase-like_cat_sf"/>
</dbReference>
<dbReference type="SUPFAM" id="SSF56672">
    <property type="entry name" value="DNA/RNA polymerases"/>
    <property type="match status" value="1"/>
</dbReference>
<keyword evidence="5" id="KW-0378">Hydrolase</keyword>
<evidence type="ECO:0000256" key="5">
    <source>
        <dbReference type="ARBA" id="ARBA00022801"/>
    </source>
</evidence>
<organism evidence="10 11">
    <name type="scientific">Magallana gigas</name>
    <name type="common">Pacific oyster</name>
    <name type="synonym">Crassostrea gigas</name>
    <dbReference type="NCBI Taxonomy" id="29159"/>
    <lineage>
        <taxon>Eukaryota</taxon>
        <taxon>Metazoa</taxon>
        <taxon>Spiralia</taxon>
        <taxon>Lophotrochozoa</taxon>
        <taxon>Mollusca</taxon>
        <taxon>Bivalvia</taxon>
        <taxon>Autobranchia</taxon>
        <taxon>Pteriomorphia</taxon>
        <taxon>Ostreida</taxon>
        <taxon>Ostreoidea</taxon>
        <taxon>Ostreidae</taxon>
        <taxon>Magallana</taxon>
    </lineage>
</organism>
<dbReference type="EnsemblMetazoa" id="G16634.1">
    <property type="protein sequence ID" value="G16634.1:cds"/>
    <property type="gene ID" value="G16634"/>
</dbReference>
<dbReference type="PANTHER" id="PTHR33050">
    <property type="entry name" value="REVERSE TRANSCRIPTASE DOMAIN-CONTAINING PROTEIN"/>
    <property type="match status" value="1"/>
</dbReference>
<dbReference type="InterPro" id="IPR000477">
    <property type="entry name" value="RT_dom"/>
</dbReference>
<evidence type="ECO:0000313" key="11">
    <source>
        <dbReference type="Proteomes" id="UP000005408"/>
    </source>
</evidence>
<dbReference type="Gene3D" id="1.10.443.10">
    <property type="entry name" value="Intergrase catalytic core"/>
    <property type="match status" value="1"/>
</dbReference>
<keyword evidence="2" id="KW-0548">Nucleotidyltransferase</keyword>